<comment type="function">
    <text evidence="1 12">Catalyzes the phosphorylation of D-glycero-D-manno-heptose 7-phosphate at the C-1 position to selectively form D-glycero-beta-D-manno-heptose-1,7-bisphosphate.</text>
</comment>
<evidence type="ECO:0000256" key="5">
    <source>
        <dbReference type="ARBA" id="ARBA00022695"/>
    </source>
</evidence>
<dbReference type="GO" id="GO:0009244">
    <property type="term" value="P:lipopolysaccharide core region biosynthetic process"/>
    <property type="evidence" value="ECO:0007669"/>
    <property type="project" value="UniProtKB-UniPathway"/>
</dbReference>
<dbReference type="EC" id="2.7.1.167" evidence="12"/>
<comment type="similarity">
    <text evidence="12">In the C-terminal section; belongs to the cytidylyltransferase family.</text>
</comment>
<dbReference type="InterPro" id="IPR014729">
    <property type="entry name" value="Rossmann-like_a/b/a_fold"/>
</dbReference>
<comment type="catalytic activity">
    <reaction evidence="12">
        <text>D-glycero-beta-D-manno-heptose 7-phosphate + ATP = D-glycero-beta-D-manno-heptose 1,7-bisphosphate + ADP + H(+)</text>
        <dbReference type="Rhea" id="RHEA:27473"/>
        <dbReference type="ChEBI" id="CHEBI:15378"/>
        <dbReference type="ChEBI" id="CHEBI:30616"/>
        <dbReference type="ChEBI" id="CHEBI:60204"/>
        <dbReference type="ChEBI" id="CHEBI:60208"/>
        <dbReference type="ChEBI" id="CHEBI:456216"/>
        <dbReference type="EC" id="2.7.1.167"/>
    </reaction>
</comment>
<dbReference type="GO" id="GO:0033786">
    <property type="term" value="F:heptose-1-phosphate adenylyltransferase activity"/>
    <property type="evidence" value="ECO:0007669"/>
    <property type="project" value="UniProtKB-UniRule"/>
</dbReference>
<dbReference type="PANTHER" id="PTHR46969">
    <property type="entry name" value="BIFUNCTIONAL PROTEIN HLDE"/>
    <property type="match status" value="1"/>
</dbReference>
<feature type="region of interest" description="Cytidylyltransferase" evidence="12">
    <location>
        <begin position="372"/>
        <end position="504"/>
    </location>
</feature>
<evidence type="ECO:0000256" key="6">
    <source>
        <dbReference type="ARBA" id="ARBA00022741"/>
    </source>
</evidence>
<comment type="pathway">
    <text evidence="12">Nucleotide-sugar biosynthesis; ADP-L-glycero-beta-D-manno-heptose biosynthesis; ADP-L-glycero-beta-D-manno-heptose from D-glycero-beta-D-manno-heptose 7-phosphate: step 3/4.</text>
</comment>
<dbReference type="EC" id="2.7.7.70" evidence="12"/>
<dbReference type="GO" id="GO:0033785">
    <property type="term" value="F:heptose 7-phosphate kinase activity"/>
    <property type="evidence" value="ECO:0007669"/>
    <property type="project" value="UniProtKB-UniRule"/>
</dbReference>
<keyword evidence="9 12" id="KW-0511">Multifunctional enzyme</keyword>
<dbReference type="InterPro" id="IPR011611">
    <property type="entry name" value="PfkB_dom"/>
</dbReference>
<dbReference type="SUPFAM" id="SSF52374">
    <property type="entry name" value="Nucleotidylyl transferase"/>
    <property type="match status" value="1"/>
</dbReference>
<dbReference type="Pfam" id="PF01467">
    <property type="entry name" value="CTP_transf_like"/>
    <property type="match status" value="1"/>
</dbReference>
<dbReference type="HAMAP" id="MF_01603">
    <property type="entry name" value="HldE"/>
    <property type="match status" value="1"/>
</dbReference>
<dbReference type="Proteomes" id="UP000075787">
    <property type="component" value="Unassembled WGS sequence"/>
</dbReference>
<sequence length="504" mass="51119">MTIRPARADFLDLDHGFAAVNVAVIGDVMLDRFVYGKVERISPEAPIPVLRVDRRTTMIGGAGNAARNVASLGATARLVAVVGPDAAADELRGLFDAEARISGDLAVDPEGGTIVKTRYVAQSQQLLRSDEDGTGRLSPAARAGLLAAVDAAIADAGIVLLSDYGKGVLAPDILTAIMARCAAAGRPVVVDPKARDLSRYRGAMVLTPNAVELAAAAGEPVDPADDHAVTRAALGLVRANGFPYLVATRGAHGVSVVGADGSAVHLPARAREVFDVSGAGDTLVAALACGLAAGGSIVDAVQYANAAAGVVVGKLGTATVTPTEVRAAVAGDAEAKSVAAGGAARHAPVFTDAAAAARLTAAWQAEGLKVGVTNGCFDLLHRGHLDVIARARAACDRLVVAVNADISVRRLKGPTRPIQDQETRAAVLAALADVDLVLIFAEETPAELIRAIGPDLLVKGGDYTPETVVGADVVTARGGRVMIVPILPGHSTTATVARIAAGGD</sequence>
<dbReference type="GeneID" id="97240494"/>
<evidence type="ECO:0000259" key="14">
    <source>
        <dbReference type="Pfam" id="PF01467"/>
    </source>
</evidence>
<feature type="active site" evidence="12">
    <location>
        <position position="281"/>
    </location>
</feature>
<reference evidence="15 16" key="1">
    <citation type="submission" date="2015-12" db="EMBL/GenBank/DDBJ databases">
        <title>Genome sequence of Tistrella mobilis MCCC 1A02139.</title>
        <authorList>
            <person name="Lu L."/>
            <person name="Lai Q."/>
            <person name="Shao Z."/>
            <person name="Qian P."/>
        </authorList>
    </citation>
    <scope>NUCLEOTIDE SEQUENCE [LARGE SCALE GENOMIC DNA]</scope>
    <source>
        <strain evidence="15 16">MCCC 1A02139</strain>
    </source>
</reference>
<evidence type="ECO:0000256" key="2">
    <source>
        <dbReference type="ARBA" id="ARBA00003753"/>
    </source>
</evidence>
<protein>
    <recommendedName>
        <fullName evidence="12">Bifunctional protein HldE</fullName>
    </recommendedName>
    <domain>
        <recommendedName>
            <fullName evidence="12">D-beta-D-heptose 7-phosphate kinase</fullName>
            <ecNumber evidence="12">2.7.1.167</ecNumber>
        </recommendedName>
        <alternativeName>
            <fullName evidence="12">D-beta-D-heptose 7-phosphotransferase</fullName>
        </alternativeName>
        <alternativeName>
            <fullName evidence="12">D-glycero-beta-D-manno-heptose-7-phosphate kinase</fullName>
        </alternativeName>
    </domain>
    <domain>
        <recommendedName>
            <fullName evidence="12">D-beta-D-heptose 1-phosphate adenylyltransferase</fullName>
            <ecNumber evidence="12">2.7.7.70</ecNumber>
        </recommendedName>
        <alternativeName>
            <fullName evidence="12">D-glycero-beta-D-manno-heptose 1-phosphate adenylyltransferase</fullName>
        </alternativeName>
    </domain>
</protein>
<evidence type="ECO:0000256" key="3">
    <source>
        <dbReference type="ARBA" id="ARBA00004713"/>
    </source>
</evidence>
<keyword evidence="7 12" id="KW-0418">Kinase</keyword>
<dbReference type="GO" id="GO:0005524">
    <property type="term" value="F:ATP binding"/>
    <property type="evidence" value="ECO:0007669"/>
    <property type="project" value="UniProtKB-UniRule"/>
</dbReference>
<dbReference type="RefSeq" id="WP_062769367.1">
    <property type="nucleotide sequence ID" value="NZ_CP121045.1"/>
</dbReference>
<keyword evidence="6 12" id="KW-0547">Nucleotide-binding</keyword>
<dbReference type="Pfam" id="PF00294">
    <property type="entry name" value="PfkB"/>
    <property type="match status" value="1"/>
</dbReference>
<dbReference type="InterPro" id="IPR011914">
    <property type="entry name" value="RfaE_dom_II"/>
</dbReference>
<dbReference type="InterPro" id="IPR004821">
    <property type="entry name" value="Cyt_trans-like"/>
</dbReference>
<name>A0A162JUH5_9PROT</name>
<dbReference type="InterPro" id="IPR011913">
    <property type="entry name" value="RfaE_dom_I"/>
</dbReference>
<dbReference type="NCBIfam" id="TIGR02199">
    <property type="entry name" value="rfaE_dom_II"/>
    <property type="match status" value="1"/>
</dbReference>
<evidence type="ECO:0000259" key="13">
    <source>
        <dbReference type="Pfam" id="PF00294"/>
    </source>
</evidence>
<dbReference type="OrthoDB" id="9802794at2"/>
<evidence type="ECO:0000256" key="1">
    <source>
        <dbReference type="ARBA" id="ARBA00002319"/>
    </source>
</evidence>
<evidence type="ECO:0000256" key="4">
    <source>
        <dbReference type="ARBA" id="ARBA00022679"/>
    </source>
</evidence>
<comment type="similarity">
    <text evidence="12">In the N-terminal section; belongs to the carbohydrate kinase PfkB family.</text>
</comment>
<feature type="domain" description="Cytidyltransferase-like" evidence="14">
    <location>
        <begin position="372"/>
        <end position="466"/>
    </location>
</feature>
<dbReference type="PANTHER" id="PTHR46969:SF1">
    <property type="entry name" value="BIFUNCTIONAL PROTEIN HLDE"/>
    <property type="match status" value="1"/>
</dbReference>
<dbReference type="Gene3D" id="3.40.1190.20">
    <property type="match status" value="1"/>
</dbReference>
<dbReference type="EMBL" id="LPZR01000213">
    <property type="protein sequence ID" value="KYO49906.1"/>
    <property type="molecule type" value="Genomic_DNA"/>
</dbReference>
<dbReference type="InterPro" id="IPR029056">
    <property type="entry name" value="Ribokinase-like"/>
</dbReference>
<evidence type="ECO:0000313" key="16">
    <source>
        <dbReference type="Proteomes" id="UP000075787"/>
    </source>
</evidence>
<dbReference type="UniPathway" id="UPA00356">
    <property type="reaction ID" value="UER00437"/>
</dbReference>
<evidence type="ECO:0000256" key="9">
    <source>
        <dbReference type="ARBA" id="ARBA00023268"/>
    </source>
</evidence>
<accession>A0A162JUH5</accession>
<comment type="pathway">
    <text evidence="12">Nucleotide-sugar biosynthesis; ADP-L-glycero-beta-D-manno-heptose biosynthesis; ADP-L-glycero-beta-D-manno-heptose from D-glycero-beta-D-manno-heptose 7-phosphate: step 1/4.</text>
</comment>
<feature type="binding site" evidence="12">
    <location>
        <begin position="209"/>
        <end position="212"/>
    </location>
    <ligand>
        <name>ATP</name>
        <dbReference type="ChEBI" id="CHEBI:30616"/>
    </ligand>
</feature>
<evidence type="ECO:0000256" key="7">
    <source>
        <dbReference type="ARBA" id="ARBA00022777"/>
    </source>
</evidence>
<dbReference type="GO" id="GO:0016773">
    <property type="term" value="F:phosphotransferase activity, alcohol group as acceptor"/>
    <property type="evidence" value="ECO:0007669"/>
    <property type="project" value="InterPro"/>
</dbReference>
<keyword evidence="5 12" id="KW-0548">Nucleotidyltransferase</keyword>
<evidence type="ECO:0000256" key="8">
    <source>
        <dbReference type="ARBA" id="ARBA00022840"/>
    </source>
</evidence>
<comment type="caution">
    <text evidence="15">The sequence shown here is derived from an EMBL/GenBank/DDBJ whole genome shotgun (WGS) entry which is preliminary data.</text>
</comment>
<evidence type="ECO:0000256" key="12">
    <source>
        <dbReference type="HAMAP-Rule" id="MF_01603"/>
    </source>
</evidence>
<dbReference type="GO" id="GO:0097171">
    <property type="term" value="P:ADP-L-glycero-beta-D-manno-heptose biosynthetic process"/>
    <property type="evidence" value="ECO:0007669"/>
    <property type="project" value="UniProtKB-UniPathway"/>
</dbReference>
<keyword evidence="4 12" id="KW-0808">Transferase</keyword>
<comment type="function">
    <text evidence="2 12">Catalyzes the ADP transfer from ATP to D-glycero-beta-D-manno-heptose 1-phosphate, yielding ADP-D-glycero-beta-D-manno-heptose.</text>
</comment>
<gene>
    <name evidence="12" type="primary">hldE</name>
    <name evidence="15" type="ORF">AUP44_15345</name>
</gene>
<evidence type="ECO:0000256" key="10">
    <source>
        <dbReference type="ARBA" id="ARBA00023277"/>
    </source>
</evidence>
<dbReference type="GO" id="GO:0005829">
    <property type="term" value="C:cytosol"/>
    <property type="evidence" value="ECO:0007669"/>
    <property type="project" value="TreeGrafter"/>
</dbReference>
<proteinExistence type="inferred from homology"/>
<evidence type="ECO:0000256" key="11">
    <source>
        <dbReference type="ARBA" id="ARBA00047428"/>
    </source>
</evidence>
<dbReference type="Gene3D" id="3.40.50.620">
    <property type="entry name" value="HUPs"/>
    <property type="match status" value="1"/>
</dbReference>
<feature type="region of interest" description="Ribokinase" evidence="12">
    <location>
        <begin position="1"/>
        <end position="343"/>
    </location>
</feature>
<dbReference type="InterPro" id="IPR002173">
    <property type="entry name" value="Carboh/pur_kinase_PfkB_CS"/>
</dbReference>
<dbReference type="NCBIfam" id="TIGR00125">
    <property type="entry name" value="cyt_tran_rel"/>
    <property type="match status" value="1"/>
</dbReference>
<keyword evidence="10 12" id="KW-0119">Carbohydrate metabolism</keyword>
<keyword evidence="8 12" id="KW-0067">ATP-binding</keyword>
<organism evidence="15 16">
    <name type="scientific">Tistrella mobilis</name>
    <dbReference type="NCBI Taxonomy" id="171437"/>
    <lineage>
        <taxon>Bacteria</taxon>
        <taxon>Pseudomonadati</taxon>
        <taxon>Pseudomonadota</taxon>
        <taxon>Alphaproteobacteria</taxon>
        <taxon>Geminicoccales</taxon>
        <taxon>Geminicoccaceae</taxon>
        <taxon>Tistrella</taxon>
    </lineage>
</organism>
<feature type="domain" description="Carbohydrate kinase PfkB" evidence="13">
    <location>
        <begin position="21"/>
        <end position="323"/>
    </location>
</feature>
<dbReference type="UniPathway" id="UPA00958"/>
<dbReference type="PROSITE" id="PS00584">
    <property type="entry name" value="PFKB_KINASES_2"/>
    <property type="match status" value="1"/>
</dbReference>
<evidence type="ECO:0000313" key="15">
    <source>
        <dbReference type="EMBL" id="KYO49906.1"/>
    </source>
</evidence>
<comment type="subunit">
    <text evidence="12">Homodimer.</text>
</comment>
<dbReference type="CDD" id="cd01172">
    <property type="entry name" value="RfaE_like"/>
    <property type="match status" value="1"/>
</dbReference>
<comment type="pathway">
    <text evidence="3">Bacterial outer membrane biogenesis; LPS core biosynthesis.</text>
</comment>
<dbReference type="SUPFAM" id="SSF53613">
    <property type="entry name" value="Ribokinase-like"/>
    <property type="match status" value="1"/>
</dbReference>
<dbReference type="InterPro" id="IPR023030">
    <property type="entry name" value="Bifunc_HldE"/>
</dbReference>
<dbReference type="NCBIfam" id="TIGR02198">
    <property type="entry name" value="rfaE_dom_I"/>
    <property type="match status" value="1"/>
</dbReference>
<dbReference type="AlphaFoldDB" id="A0A162JUH5"/>
<comment type="catalytic activity">
    <reaction evidence="11 12">
        <text>D-glycero-beta-D-manno-heptose 1-phosphate + ATP + H(+) = ADP-D-glycero-beta-D-manno-heptose + diphosphate</text>
        <dbReference type="Rhea" id="RHEA:27465"/>
        <dbReference type="ChEBI" id="CHEBI:15378"/>
        <dbReference type="ChEBI" id="CHEBI:30616"/>
        <dbReference type="ChEBI" id="CHEBI:33019"/>
        <dbReference type="ChEBI" id="CHEBI:59967"/>
        <dbReference type="ChEBI" id="CHEBI:61593"/>
        <dbReference type="EC" id="2.7.7.70"/>
    </reaction>
</comment>